<feature type="compositionally biased region" description="Basic and acidic residues" evidence="6">
    <location>
        <begin position="328"/>
        <end position="338"/>
    </location>
</feature>
<feature type="region of interest" description="Disordered" evidence="6">
    <location>
        <begin position="317"/>
        <end position="382"/>
    </location>
</feature>
<evidence type="ECO:0000256" key="5">
    <source>
        <dbReference type="ARBA" id="ARBA00038359"/>
    </source>
</evidence>
<protein>
    <recommendedName>
        <fullName evidence="8">Rhodopsin domain-containing protein</fullName>
    </recommendedName>
</protein>
<feature type="transmembrane region" description="Helical" evidence="7">
    <location>
        <begin position="278"/>
        <end position="301"/>
    </location>
</feature>
<dbReference type="PANTHER" id="PTHR33048:SF42">
    <property type="entry name" value="INTEGRAL MEMBRANE PROTEIN"/>
    <property type="match status" value="1"/>
</dbReference>
<feature type="compositionally biased region" description="Low complexity" evidence="6">
    <location>
        <begin position="1"/>
        <end position="17"/>
    </location>
</feature>
<feature type="transmembrane region" description="Helical" evidence="7">
    <location>
        <begin position="50"/>
        <end position="69"/>
    </location>
</feature>
<reference evidence="9 10" key="1">
    <citation type="submission" date="2017-07" db="EMBL/GenBank/DDBJ databases">
        <title>Genome sequence of the Sordaria macrospora wild type strain R19027.</title>
        <authorList>
            <person name="Nowrousian M."/>
            <person name="Teichert I."/>
            <person name="Kueck U."/>
        </authorList>
    </citation>
    <scope>NUCLEOTIDE SEQUENCE [LARGE SCALE GENOMIC DNA]</scope>
    <source>
        <strain evidence="9 10">R19027</strain>
        <tissue evidence="9">Mycelium</tissue>
    </source>
</reference>
<dbReference type="EMBL" id="NMPR01000040">
    <property type="protein sequence ID" value="KAA8633214.1"/>
    <property type="molecule type" value="Genomic_DNA"/>
</dbReference>
<feature type="transmembrane region" description="Helical" evidence="7">
    <location>
        <begin position="120"/>
        <end position="139"/>
    </location>
</feature>
<keyword evidence="2 7" id="KW-0812">Transmembrane</keyword>
<feature type="transmembrane region" description="Helical" evidence="7">
    <location>
        <begin position="240"/>
        <end position="258"/>
    </location>
</feature>
<keyword evidence="3 7" id="KW-1133">Transmembrane helix</keyword>
<dbReference type="GO" id="GO:0016020">
    <property type="term" value="C:membrane"/>
    <property type="evidence" value="ECO:0007669"/>
    <property type="project" value="UniProtKB-SubCell"/>
</dbReference>
<evidence type="ECO:0000256" key="6">
    <source>
        <dbReference type="SAM" id="MobiDB-lite"/>
    </source>
</evidence>
<evidence type="ECO:0000256" key="2">
    <source>
        <dbReference type="ARBA" id="ARBA00022692"/>
    </source>
</evidence>
<evidence type="ECO:0000256" key="1">
    <source>
        <dbReference type="ARBA" id="ARBA00004141"/>
    </source>
</evidence>
<dbReference type="Pfam" id="PF20684">
    <property type="entry name" value="Fung_rhodopsin"/>
    <property type="match status" value="1"/>
</dbReference>
<proteinExistence type="inferred from homology"/>
<evidence type="ECO:0000256" key="7">
    <source>
        <dbReference type="SAM" id="Phobius"/>
    </source>
</evidence>
<dbReference type="PANTHER" id="PTHR33048">
    <property type="entry name" value="PTH11-LIKE INTEGRAL MEMBRANE PROTEIN (AFU_ORTHOLOGUE AFUA_5G11245)"/>
    <property type="match status" value="1"/>
</dbReference>
<feature type="transmembrane region" description="Helical" evidence="7">
    <location>
        <begin position="81"/>
        <end position="100"/>
    </location>
</feature>
<feature type="region of interest" description="Disordered" evidence="6">
    <location>
        <begin position="1"/>
        <end position="24"/>
    </location>
</feature>
<dbReference type="AlphaFoldDB" id="A0A8S8ZR17"/>
<comment type="subcellular location">
    <subcellularLocation>
        <location evidence="1">Membrane</location>
        <topology evidence="1">Multi-pass membrane protein</topology>
    </subcellularLocation>
</comment>
<evidence type="ECO:0000313" key="10">
    <source>
        <dbReference type="Proteomes" id="UP000433876"/>
    </source>
</evidence>
<organism evidence="9 10">
    <name type="scientific">Sordaria macrospora</name>
    <dbReference type="NCBI Taxonomy" id="5147"/>
    <lineage>
        <taxon>Eukaryota</taxon>
        <taxon>Fungi</taxon>
        <taxon>Dikarya</taxon>
        <taxon>Ascomycota</taxon>
        <taxon>Pezizomycotina</taxon>
        <taxon>Sordariomycetes</taxon>
        <taxon>Sordariomycetidae</taxon>
        <taxon>Sordariales</taxon>
        <taxon>Sordariaceae</taxon>
        <taxon>Sordaria</taxon>
    </lineage>
</organism>
<feature type="transmembrane region" description="Helical" evidence="7">
    <location>
        <begin position="208"/>
        <end position="228"/>
    </location>
</feature>
<evidence type="ECO:0000313" key="9">
    <source>
        <dbReference type="EMBL" id="KAA8633214.1"/>
    </source>
</evidence>
<sequence length="401" mass="44504">MASNTAAPASNSTAVTNEGPKPDQFAQPLTWTPEELALMPHDNAATRLNVVIWLLIGLSGAFLGLRVYCKFSRRKGLWWDDIMLIGAWICLTVESGLLTAMTRLGYGLHYWDFDVINNMAPLLLLVNIAGTFSATAAIWSKTSFAITLLRLTHGWMKWFLWFIIITMNIAMGLTALFPWVSCTPIRKSWEVFTPGECWNPTVTVQYNIFSASYSALMDITLALLPWSVVWKLQMKKKEKFGCAFAMSMGVFAGITGIIKTTKLPSMLSSDFADGVDLFIWGNAESAITIMAASIPILRVLVRDAAISRRYYKSEDSKAIEPKMSSSGEGKHSRSKTDSENNLVVTVVSAGPNKVMSDGRGPVMGEKDDWRAPRTTGQNQIVRTEDFSLEYHNRKSLANDSI</sequence>
<keyword evidence="4 7" id="KW-0472">Membrane</keyword>
<dbReference type="InterPro" id="IPR052337">
    <property type="entry name" value="SAT4-like"/>
</dbReference>
<accession>A0A8S8ZR17</accession>
<feature type="transmembrane region" description="Helical" evidence="7">
    <location>
        <begin position="159"/>
        <end position="180"/>
    </location>
</feature>
<dbReference type="Proteomes" id="UP000433876">
    <property type="component" value="Unassembled WGS sequence"/>
</dbReference>
<evidence type="ECO:0000256" key="4">
    <source>
        <dbReference type="ARBA" id="ARBA00023136"/>
    </source>
</evidence>
<name>A0A8S8ZR17_SORMA</name>
<feature type="domain" description="Rhodopsin" evidence="8">
    <location>
        <begin position="65"/>
        <end position="302"/>
    </location>
</feature>
<evidence type="ECO:0000256" key="3">
    <source>
        <dbReference type="ARBA" id="ARBA00022989"/>
    </source>
</evidence>
<evidence type="ECO:0000259" key="8">
    <source>
        <dbReference type="Pfam" id="PF20684"/>
    </source>
</evidence>
<gene>
    <name evidence="9" type="ORF">SMACR_01382</name>
</gene>
<dbReference type="OMA" id="FRLTEGW"/>
<comment type="caution">
    <text evidence="9">The sequence shown here is derived from an EMBL/GenBank/DDBJ whole genome shotgun (WGS) entry which is preliminary data.</text>
</comment>
<comment type="similarity">
    <text evidence="5">Belongs to the SAT4 family.</text>
</comment>
<dbReference type="VEuPathDB" id="FungiDB:SMAC_01382"/>
<dbReference type="InterPro" id="IPR049326">
    <property type="entry name" value="Rhodopsin_dom_fungi"/>
</dbReference>